<protein>
    <submittedName>
        <fullName evidence="2">2-polyprenyl-6-methoxyphenol hydroxylase-like FAD-dependent oxidoreductase</fullName>
    </submittedName>
</protein>
<keyword evidence="3" id="KW-1185">Reference proteome</keyword>
<gene>
    <name evidence="2" type="ORF">HNR21_006644</name>
</gene>
<name>A0A7W3N5C4_9ACTN</name>
<evidence type="ECO:0000313" key="3">
    <source>
        <dbReference type="Proteomes" id="UP000539313"/>
    </source>
</evidence>
<dbReference type="RefSeq" id="WP_220500392.1">
    <property type="nucleotide sequence ID" value="NZ_JACJII010000001.1"/>
</dbReference>
<feature type="region of interest" description="Disordered" evidence="1">
    <location>
        <begin position="443"/>
        <end position="472"/>
    </location>
</feature>
<dbReference type="PANTHER" id="PTHR43422:SF3">
    <property type="entry name" value="THIAMINE THIAZOLE SYNTHASE"/>
    <property type="match status" value="1"/>
</dbReference>
<dbReference type="PANTHER" id="PTHR43422">
    <property type="entry name" value="THIAMINE THIAZOLE SYNTHASE"/>
    <property type="match status" value="1"/>
</dbReference>
<comment type="caution">
    <text evidence="2">The sequence shown here is derived from an EMBL/GenBank/DDBJ whole genome shotgun (WGS) entry which is preliminary data.</text>
</comment>
<dbReference type="InterPro" id="IPR036188">
    <property type="entry name" value="FAD/NAD-bd_sf"/>
</dbReference>
<organism evidence="2 3">
    <name type="scientific">Thermomonospora cellulosilytica</name>
    <dbReference type="NCBI Taxonomy" id="1411118"/>
    <lineage>
        <taxon>Bacteria</taxon>
        <taxon>Bacillati</taxon>
        <taxon>Actinomycetota</taxon>
        <taxon>Actinomycetes</taxon>
        <taxon>Streptosporangiales</taxon>
        <taxon>Thermomonosporaceae</taxon>
        <taxon>Thermomonospora</taxon>
    </lineage>
</organism>
<dbReference type="AlphaFoldDB" id="A0A7W3N5C4"/>
<dbReference type="SUPFAM" id="SSF51905">
    <property type="entry name" value="FAD/NAD(P)-binding domain"/>
    <property type="match status" value="1"/>
</dbReference>
<dbReference type="EMBL" id="JACJII010000001">
    <property type="protein sequence ID" value="MBA9007762.1"/>
    <property type="molecule type" value="Genomic_DNA"/>
</dbReference>
<evidence type="ECO:0000256" key="1">
    <source>
        <dbReference type="SAM" id="MobiDB-lite"/>
    </source>
</evidence>
<dbReference type="Proteomes" id="UP000539313">
    <property type="component" value="Unassembled WGS sequence"/>
</dbReference>
<reference evidence="2 3" key="1">
    <citation type="submission" date="2020-08" db="EMBL/GenBank/DDBJ databases">
        <title>Sequencing the genomes of 1000 actinobacteria strains.</title>
        <authorList>
            <person name="Klenk H.-P."/>
        </authorList>
    </citation>
    <scope>NUCLEOTIDE SEQUENCE [LARGE SCALE GENOMIC DNA]</scope>
    <source>
        <strain evidence="2 3">DSM 45823</strain>
    </source>
</reference>
<dbReference type="Gene3D" id="3.50.50.60">
    <property type="entry name" value="FAD/NAD(P)-binding domain"/>
    <property type="match status" value="1"/>
</dbReference>
<accession>A0A7W3N5C4</accession>
<sequence>MSHETPTRAVVLGGSLAGLFAARVLADAYDEVLVIDRDVLIGVDVPRRGCPQGRHINGLLTGGQRAIEELYPGITEEMLADGVPKGDLGGTVRWYMQGRQLEQQHADMLCIGPSRPKLELHVRERTQALSNVTFVERTDILGLETTADRSRVTGVRVQHLDSGEAEVVDGDVVVDATGRGSRTPVWLAELGYPQVPEERKKIGLGYVTQYYRLNSDPYHGDLSINVVAHPKLPRGCIFAKTDGGRIEMTTYGILGDHPPTDQAGLYAWIDSLGIPEYSDALRDAVPLTEPVAFRFPTTLRRRYEDMPRFPDGLLVTGDAVSCFNPVYAGGMTMAAKAALVMRSHLHTGAAPQPLEYFKDLARDVLDPHWEMTNVVDLSFPGVEGKRTLSVRMAQAFLKRVQIAATRDGKVTAAYMRAAGQVERPETLQRPGMLLRILVQSLRGPKSRPPHIVTRPVRPAAGQAAEQSAEPAA</sequence>
<evidence type="ECO:0000313" key="2">
    <source>
        <dbReference type="EMBL" id="MBA9007762.1"/>
    </source>
</evidence>
<proteinExistence type="predicted"/>